<organism evidence="3 4">
    <name type="scientific">Cupriavidus malaysiensis</name>
    <dbReference type="NCBI Taxonomy" id="367825"/>
    <lineage>
        <taxon>Bacteria</taxon>
        <taxon>Pseudomonadati</taxon>
        <taxon>Pseudomonadota</taxon>
        <taxon>Betaproteobacteria</taxon>
        <taxon>Burkholderiales</taxon>
        <taxon>Burkholderiaceae</taxon>
        <taxon>Cupriavidus</taxon>
    </lineage>
</organism>
<dbReference type="EMBL" id="CP017754">
    <property type="protein sequence ID" value="AOZ07283.1"/>
    <property type="molecule type" value="Genomic_DNA"/>
</dbReference>
<dbReference type="Proteomes" id="UP000177515">
    <property type="component" value="Chromosome 1"/>
</dbReference>
<evidence type="ECO:0000256" key="2">
    <source>
        <dbReference type="SAM" id="Phobius"/>
    </source>
</evidence>
<keyword evidence="2" id="KW-0812">Transmembrane</keyword>
<sequence>MPGPAPIRTHCPGGTDGAGHRYRPIRSGRAGLFRRSGMAGRRGRRHLVPPAHPGAHARRLPCRRHPRKRPGYVLTESLAALALAIMAMLPLAGLSPHALQALRHAEAFGAATRAAVELIEADAPERALPPLQGAGVLALRSCDRLDSLGCAAGRRLAVARLARAGLAPQDMALVLWSRP</sequence>
<evidence type="ECO:0000313" key="4">
    <source>
        <dbReference type="Proteomes" id="UP000177515"/>
    </source>
</evidence>
<gene>
    <name evidence="3" type="ORF">BKK80_16730</name>
</gene>
<reference evidence="3 4" key="1">
    <citation type="submission" date="2016-10" db="EMBL/GenBank/DDBJ databases">
        <title>Complete genome sequences of three Cupriavidus strains isolated from various Malaysian environments.</title>
        <authorList>
            <person name="Abdullah A.A.-A."/>
            <person name="Shafie N.A.H."/>
            <person name="Lau N.S."/>
        </authorList>
    </citation>
    <scope>NUCLEOTIDE SEQUENCE [LARGE SCALE GENOMIC DNA]</scope>
    <source>
        <strain evidence="3 4">USMAA1020</strain>
    </source>
</reference>
<keyword evidence="2" id="KW-1133">Transmembrane helix</keyword>
<evidence type="ECO:0008006" key="5">
    <source>
        <dbReference type="Google" id="ProtNLM"/>
    </source>
</evidence>
<keyword evidence="2" id="KW-0472">Membrane</keyword>
<protein>
    <recommendedName>
        <fullName evidence="5">Prepilin-type N-terminal cleavage/methylation domain-containing protein</fullName>
    </recommendedName>
</protein>
<feature type="region of interest" description="Disordered" evidence="1">
    <location>
        <begin position="1"/>
        <end position="23"/>
    </location>
</feature>
<evidence type="ECO:0000313" key="3">
    <source>
        <dbReference type="EMBL" id="AOZ07283.1"/>
    </source>
</evidence>
<feature type="transmembrane region" description="Helical" evidence="2">
    <location>
        <begin position="73"/>
        <end position="94"/>
    </location>
</feature>
<proteinExistence type="predicted"/>
<evidence type="ECO:0000256" key="1">
    <source>
        <dbReference type="SAM" id="MobiDB-lite"/>
    </source>
</evidence>
<dbReference type="RefSeq" id="WP_071038072.1">
    <property type="nucleotide sequence ID" value="NZ_CP017754.1"/>
</dbReference>
<keyword evidence="4" id="KW-1185">Reference proteome</keyword>
<accession>A0ABM6F6U3</accession>
<name>A0ABM6F6U3_9BURK</name>
<feature type="region of interest" description="Disordered" evidence="1">
    <location>
        <begin position="37"/>
        <end position="62"/>
    </location>
</feature>